<dbReference type="InterPro" id="IPR033416">
    <property type="entry name" value="CHASE7"/>
</dbReference>
<proteinExistence type="predicted"/>
<accession>A0A484YEI2</accession>
<feature type="domain" description="Periplasmic sensor" evidence="1">
    <location>
        <begin position="1"/>
        <end position="78"/>
    </location>
</feature>
<evidence type="ECO:0000259" key="1">
    <source>
        <dbReference type="Pfam" id="PF17151"/>
    </source>
</evidence>
<gene>
    <name evidence="2" type="ORF">NCTC12126_03377</name>
</gene>
<sequence>MNEALSTPLAFGVLQDAVSRFNALRTKPFWQLAVDKSRTLPVNGVSDVFVEKTTLLNRDNTLLNHEISAALEVGYLLRPGLLFVPPGIAGDVRFPRRILARHRRTGENH</sequence>
<protein>
    <submittedName>
        <fullName evidence="2">Diguanylate cyclase</fullName>
    </submittedName>
</protein>
<dbReference type="AlphaFoldDB" id="A0A484YEI2"/>
<dbReference type="Pfam" id="PF17151">
    <property type="entry name" value="CHASE7"/>
    <property type="match status" value="1"/>
</dbReference>
<dbReference type="EMBL" id="CAADIW010000027">
    <property type="protein sequence ID" value="VFS34116.1"/>
    <property type="molecule type" value="Genomic_DNA"/>
</dbReference>
<dbReference type="Proteomes" id="UP000351155">
    <property type="component" value="Unassembled WGS sequence"/>
</dbReference>
<evidence type="ECO:0000313" key="3">
    <source>
        <dbReference type="Proteomes" id="UP000351155"/>
    </source>
</evidence>
<reference evidence="2 3" key="1">
    <citation type="submission" date="2019-03" db="EMBL/GenBank/DDBJ databases">
        <authorList>
            <consortium name="Pathogen Informatics"/>
        </authorList>
    </citation>
    <scope>NUCLEOTIDE SEQUENCE [LARGE SCALE GENOMIC DNA]</scope>
    <source>
        <strain evidence="2 3">NCTC12126</strain>
    </source>
</reference>
<name>A0A484YEI2_9ENTR</name>
<evidence type="ECO:0000313" key="2">
    <source>
        <dbReference type="EMBL" id="VFS34116.1"/>
    </source>
</evidence>
<organism evidence="2 3">
    <name type="scientific">Enterobacter cancerogenus</name>
    <dbReference type="NCBI Taxonomy" id="69218"/>
    <lineage>
        <taxon>Bacteria</taxon>
        <taxon>Pseudomonadati</taxon>
        <taxon>Pseudomonadota</taxon>
        <taxon>Gammaproteobacteria</taxon>
        <taxon>Enterobacterales</taxon>
        <taxon>Enterobacteriaceae</taxon>
        <taxon>Enterobacter</taxon>
        <taxon>Enterobacter cloacae complex</taxon>
    </lineage>
</organism>